<dbReference type="EMBL" id="ON529855">
    <property type="protein sequence ID" value="USN14895.1"/>
    <property type="molecule type" value="Genomic_DNA"/>
</dbReference>
<dbReference type="Proteomes" id="UP001057221">
    <property type="component" value="Segment"/>
</dbReference>
<proteinExistence type="predicted"/>
<accession>A0A9E7MQW9</accession>
<sequence length="100" mass="11167">MSSTPTDDLFALRQYTLDLFDVGDDEEADVELIVNFPERPDIRKHVSLAGLYLLAVLTLDEEGLIADRMDELLASGSINEVDAANRIQHLLRREDEPLGA</sequence>
<protein>
    <submittedName>
        <fullName evidence="1">Uncharacterized protein</fullName>
    </submittedName>
</protein>
<evidence type="ECO:0000313" key="1">
    <source>
        <dbReference type="EMBL" id="USN14895.1"/>
    </source>
</evidence>
<organism evidence="1 2">
    <name type="scientific">Brevundimonas phage vB_BpoS-Domovoi</name>
    <dbReference type="NCBI Taxonomy" id="2948598"/>
    <lineage>
        <taxon>Viruses</taxon>
        <taxon>Duplodnaviria</taxon>
        <taxon>Heunggongvirae</taxon>
        <taxon>Uroviricota</taxon>
        <taxon>Caudoviricetes</taxon>
        <taxon>Jeanschmidtviridae</taxon>
        <taxon>Marchewkavirus</taxon>
        <taxon>Marchewkavirus domovoi</taxon>
    </lineage>
</organism>
<evidence type="ECO:0000313" key="2">
    <source>
        <dbReference type="Proteomes" id="UP001057221"/>
    </source>
</evidence>
<name>A0A9E7MQW9_9CAUD</name>
<keyword evidence="2" id="KW-1185">Reference proteome</keyword>
<reference evidence="1 2" key="1">
    <citation type="submission" date="2022-05" db="EMBL/GenBank/DDBJ databases">
        <authorList>
            <person name="Friedrich I."/>
            <person name="Poehlein A."/>
            <person name="Schneider D."/>
            <person name="Hertel R."/>
            <person name="Daniel R."/>
        </authorList>
    </citation>
    <scope>NUCLEOTIDE SEQUENCE [LARGE SCALE GENOMIC DNA]</scope>
</reference>
<gene>
    <name evidence="1" type="ORF">DOMOVOI_04240</name>
</gene>